<proteinExistence type="predicted"/>
<dbReference type="CDD" id="cd02966">
    <property type="entry name" value="TlpA_like_family"/>
    <property type="match status" value="1"/>
</dbReference>
<dbReference type="InterPro" id="IPR036249">
    <property type="entry name" value="Thioredoxin-like_sf"/>
</dbReference>
<dbReference type="InterPro" id="IPR000866">
    <property type="entry name" value="AhpC/TSA"/>
</dbReference>
<dbReference type="InterPro" id="IPR050553">
    <property type="entry name" value="Thioredoxin_ResA/DsbE_sf"/>
</dbReference>
<evidence type="ECO:0000313" key="4">
    <source>
        <dbReference type="Proteomes" id="UP000294564"/>
    </source>
</evidence>
<dbReference type="PROSITE" id="PS51352">
    <property type="entry name" value="THIOREDOXIN_2"/>
    <property type="match status" value="1"/>
</dbReference>
<dbReference type="PANTHER" id="PTHR42852:SF17">
    <property type="entry name" value="THIOREDOXIN-LIKE PROTEIN HI_1115"/>
    <property type="match status" value="1"/>
</dbReference>
<evidence type="ECO:0000256" key="1">
    <source>
        <dbReference type="SAM" id="MobiDB-lite"/>
    </source>
</evidence>
<name>A0A4V2SMS0_9FLAO</name>
<dbReference type="Proteomes" id="UP000294564">
    <property type="component" value="Unassembled WGS sequence"/>
</dbReference>
<gene>
    <name evidence="3" type="ORF">EV195_101594</name>
</gene>
<organism evidence="3 4">
    <name type="scientific">Tenacibaculum skagerrakense</name>
    <dbReference type="NCBI Taxonomy" id="186571"/>
    <lineage>
        <taxon>Bacteria</taxon>
        <taxon>Pseudomonadati</taxon>
        <taxon>Bacteroidota</taxon>
        <taxon>Flavobacteriia</taxon>
        <taxon>Flavobacteriales</taxon>
        <taxon>Flavobacteriaceae</taxon>
        <taxon>Tenacibaculum</taxon>
    </lineage>
</organism>
<dbReference type="GO" id="GO:0016209">
    <property type="term" value="F:antioxidant activity"/>
    <property type="evidence" value="ECO:0007669"/>
    <property type="project" value="InterPro"/>
</dbReference>
<evidence type="ECO:0000313" key="3">
    <source>
        <dbReference type="EMBL" id="TCP28416.1"/>
    </source>
</evidence>
<dbReference type="Gene3D" id="3.40.30.10">
    <property type="entry name" value="Glutaredoxin"/>
    <property type="match status" value="1"/>
</dbReference>
<feature type="compositionally biased region" description="Acidic residues" evidence="1">
    <location>
        <begin position="54"/>
        <end position="74"/>
    </location>
</feature>
<dbReference type="AlphaFoldDB" id="A0A4V2SMS0"/>
<accession>A0A4V2SMS0</accession>
<dbReference type="Pfam" id="PF00578">
    <property type="entry name" value="AhpC-TSA"/>
    <property type="match status" value="1"/>
</dbReference>
<comment type="caution">
    <text evidence="3">The sequence shown here is derived from an EMBL/GenBank/DDBJ whole genome shotgun (WGS) entry which is preliminary data.</text>
</comment>
<evidence type="ECO:0000259" key="2">
    <source>
        <dbReference type="PROSITE" id="PS51352"/>
    </source>
</evidence>
<dbReference type="PANTHER" id="PTHR42852">
    <property type="entry name" value="THIOL:DISULFIDE INTERCHANGE PROTEIN DSBE"/>
    <property type="match status" value="1"/>
</dbReference>
<reference evidence="3 4" key="1">
    <citation type="submission" date="2019-03" db="EMBL/GenBank/DDBJ databases">
        <title>Genomic Encyclopedia of Type Strains, Phase IV (KMG-IV): sequencing the most valuable type-strain genomes for metagenomic binning, comparative biology and taxonomic classification.</title>
        <authorList>
            <person name="Goeker M."/>
        </authorList>
    </citation>
    <scope>NUCLEOTIDE SEQUENCE [LARGE SCALE GENOMIC DNA]</scope>
    <source>
        <strain evidence="3 4">DSM 14836</strain>
    </source>
</reference>
<dbReference type="EMBL" id="SLXM01000001">
    <property type="protein sequence ID" value="TCP28416.1"/>
    <property type="molecule type" value="Genomic_DNA"/>
</dbReference>
<dbReference type="OrthoDB" id="9815205at2"/>
<dbReference type="GO" id="GO:0016491">
    <property type="term" value="F:oxidoreductase activity"/>
    <property type="evidence" value="ECO:0007669"/>
    <property type="project" value="InterPro"/>
</dbReference>
<feature type="region of interest" description="Disordered" evidence="1">
    <location>
        <begin position="46"/>
        <end position="76"/>
    </location>
</feature>
<keyword evidence="4" id="KW-1185">Reference proteome</keyword>
<dbReference type="RefSeq" id="WP_132792636.1">
    <property type="nucleotide sequence ID" value="NZ_SLXM01000001.1"/>
</dbReference>
<sequence length="320" mass="36290">MKNILITIVTMAVAFGITFYILTNFNQQNNDELDFLVEEKTALNSSTDSNDTLKEDDADDSDDVDSTDNSDIDTDTSNNDLFPDVATILSNFPKWETYYIDNINLSSDFIPLDNEGKEINKGDFLSDLTSGSFAPLKLLSANVMYQLYKIEDVKNPKIITHIKEEADIAYAYFNRIGQKLPEFKFSDINGNRFSSASTNGKIVIVTCWEINSKASVNEFPKLNKLYDKYEAYEDVVFLSMATDTSDKLLQFLTKQEFRHPVIANQESYMKDQVQVRQFPTHLIVDEEGNIEKMVSSVSQLEAALEKIAEPDLTNFNEPGM</sequence>
<dbReference type="SUPFAM" id="SSF52833">
    <property type="entry name" value="Thioredoxin-like"/>
    <property type="match status" value="1"/>
</dbReference>
<feature type="domain" description="Thioredoxin" evidence="2">
    <location>
        <begin position="174"/>
        <end position="309"/>
    </location>
</feature>
<protein>
    <submittedName>
        <fullName evidence="3">Peroxiredoxin</fullName>
    </submittedName>
</protein>
<dbReference type="InterPro" id="IPR013766">
    <property type="entry name" value="Thioredoxin_domain"/>
</dbReference>